<dbReference type="EMBL" id="UGKR01000003">
    <property type="protein sequence ID" value="STS91243.1"/>
    <property type="molecule type" value="Genomic_DNA"/>
</dbReference>
<sequence length="116" mass="12189">MAAAPEDCPATAVGFDFDGAPFSHVGTLVTFEVLVRRFALDAVIPDSLGRLIHFLDVGGVPTPEAAGVESILAGLRETITDDDQLLAAACSLFDGLLRSCEMRSGNHEQNGRSSAE</sequence>
<gene>
    <name evidence="2" type="primary">chrB_1</name>
    <name evidence="2" type="ORF">NCTC9177_05149</name>
</gene>
<name>A0A7H4MLP3_KLEVA</name>
<dbReference type="InterPro" id="IPR018634">
    <property type="entry name" value="ChrB_C"/>
</dbReference>
<evidence type="ECO:0000313" key="3">
    <source>
        <dbReference type="Proteomes" id="UP000254545"/>
    </source>
</evidence>
<dbReference type="AlphaFoldDB" id="A0A7H4MLP3"/>
<dbReference type="Pfam" id="PF09828">
    <property type="entry name" value="ChrB_C"/>
    <property type="match status" value="1"/>
</dbReference>
<evidence type="ECO:0000313" key="2">
    <source>
        <dbReference type="EMBL" id="STS91243.1"/>
    </source>
</evidence>
<comment type="caution">
    <text evidence="2">The sequence shown here is derived from an EMBL/GenBank/DDBJ whole genome shotgun (WGS) entry which is preliminary data.</text>
</comment>
<proteinExistence type="predicted"/>
<reference evidence="2 3" key="1">
    <citation type="submission" date="2018-06" db="EMBL/GenBank/DDBJ databases">
        <authorList>
            <consortium name="Pathogen Informatics"/>
            <person name="Doyle S."/>
        </authorList>
    </citation>
    <scope>NUCLEOTIDE SEQUENCE [LARGE SCALE GENOMIC DNA]</scope>
    <source>
        <strain evidence="2 3">NCTC9177</strain>
    </source>
</reference>
<feature type="domain" description="ChrB C-terminal" evidence="1">
    <location>
        <begin position="4"/>
        <end position="99"/>
    </location>
</feature>
<organism evidence="2 3">
    <name type="scientific">Klebsiella variicola</name>
    <dbReference type="NCBI Taxonomy" id="244366"/>
    <lineage>
        <taxon>Bacteria</taxon>
        <taxon>Pseudomonadati</taxon>
        <taxon>Pseudomonadota</taxon>
        <taxon>Gammaproteobacteria</taxon>
        <taxon>Enterobacterales</taxon>
        <taxon>Enterobacteriaceae</taxon>
        <taxon>Klebsiella/Raoultella group</taxon>
        <taxon>Klebsiella</taxon>
        <taxon>Klebsiella pneumoniae complex</taxon>
    </lineage>
</organism>
<protein>
    <submittedName>
        <fullName evidence="2">Chromate resistance protein</fullName>
    </submittedName>
</protein>
<dbReference type="Proteomes" id="UP000254545">
    <property type="component" value="Unassembled WGS sequence"/>
</dbReference>
<evidence type="ECO:0000259" key="1">
    <source>
        <dbReference type="Pfam" id="PF09828"/>
    </source>
</evidence>
<accession>A0A7H4MLP3</accession>